<evidence type="ECO:0000256" key="5">
    <source>
        <dbReference type="ARBA" id="ARBA00022857"/>
    </source>
</evidence>
<evidence type="ECO:0000259" key="10">
    <source>
        <dbReference type="PROSITE" id="PS51330"/>
    </source>
</evidence>
<dbReference type="FunFam" id="3.40.430.10:FF:000001">
    <property type="entry name" value="Dihydrofolate reductase"/>
    <property type="match status" value="1"/>
</dbReference>
<comment type="caution">
    <text evidence="11">The sequence shown here is derived from an EMBL/GenBank/DDBJ whole genome shotgun (WGS) entry which is preliminary data.</text>
</comment>
<comment type="function">
    <text evidence="7 8">Key enzyme in folate metabolism. Catalyzes an essential reaction for de novo glycine and purine synthesis, and for DNA precursor synthesis.</text>
</comment>
<evidence type="ECO:0000313" key="11">
    <source>
        <dbReference type="EMBL" id="PCS22125.1"/>
    </source>
</evidence>
<keyword evidence="6 8" id="KW-0560">Oxidoreductase</keyword>
<dbReference type="GO" id="GO:0046452">
    <property type="term" value="P:dihydrofolate metabolic process"/>
    <property type="evidence" value="ECO:0007669"/>
    <property type="project" value="TreeGrafter"/>
</dbReference>
<evidence type="ECO:0000256" key="1">
    <source>
        <dbReference type="ARBA" id="ARBA00004903"/>
    </source>
</evidence>
<feature type="domain" description="DHFR" evidence="10">
    <location>
        <begin position="2"/>
        <end position="159"/>
    </location>
</feature>
<dbReference type="InterPro" id="IPR024072">
    <property type="entry name" value="DHFR-like_dom_sf"/>
</dbReference>
<dbReference type="Pfam" id="PF00186">
    <property type="entry name" value="DHFR_1"/>
    <property type="match status" value="1"/>
</dbReference>
<dbReference type="RefSeq" id="WP_097356804.1">
    <property type="nucleotide sequence ID" value="NZ_CAWNJE010000025.1"/>
</dbReference>
<comment type="pathway">
    <text evidence="1 8">Cofactor biosynthesis; tetrahydrofolate biosynthesis; 5,6,7,8-tetrahydrofolate from 7,8-dihydrofolate: step 1/1.</text>
</comment>
<proteinExistence type="inferred from homology"/>
<evidence type="ECO:0000256" key="8">
    <source>
        <dbReference type="PIRNR" id="PIRNR000194"/>
    </source>
</evidence>
<dbReference type="AlphaFoldDB" id="A0A2A5T1T1"/>
<dbReference type="CDD" id="cd00209">
    <property type="entry name" value="DHFR"/>
    <property type="match status" value="1"/>
</dbReference>
<dbReference type="SUPFAM" id="SSF53597">
    <property type="entry name" value="Dihydrofolate reductase-like"/>
    <property type="match status" value="1"/>
</dbReference>
<dbReference type="GO" id="GO:0004146">
    <property type="term" value="F:dihydrofolate reductase activity"/>
    <property type="evidence" value="ECO:0007669"/>
    <property type="project" value="UniProtKB-EC"/>
</dbReference>
<sequence length="164" mass="18476">MKVSMIAAMAKGRVIGKEGGIPWHLPADFGWFRHNTLGKPVIIGRKTYESIGHRLQGRHNIVISRNPQWSAEGVDNVTTVGEALALVQGVQEAVVIGGSSIYALCLPLSDRLYLTHINADIDGDTRFPEWGDDWVNSYLEYYNADEKNQYSMEFIVLDRRFNTH</sequence>
<comment type="similarity">
    <text evidence="2 8 9">Belongs to the dihydrofolate reductase family.</text>
</comment>
<dbReference type="PANTHER" id="PTHR48069:SF3">
    <property type="entry name" value="DIHYDROFOLATE REDUCTASE"/>
    <property type="match status" value="1"/>
</dbReference>
<dbReference type="Gene3D" id="3.40.430.10">
    <property type="entry name" value="Dihydrofolate Reductase, subunit A"/>
    <property type="match status" value="1"/>
</dbReference>
<keyword evidence="5 8" id="KW-0521">NADP</keyword>
<evidence type="ECO:0000313" key="12">
    <source>
        <dbReference type="Proteomes" id="UP000219020"/>
    </source>
</evidence>
<dbReference type="OrthoDB" id="9804315at2"/>
<name>A0A2A5T1T1_9GAMM</name>
<dbReference type="PRINTS" id="PR00070">
    <property type="entry name" value="DHFR"/>
</dbReference>
<dbReference type="GO" id="GO:0006730">
    <property type="term" value="P:one-carbon metabolic process"/>
    <property type="evidence" value="ECO:0007669"/>
    <property type="project" value="UniProtKB-KW"/>
</dbReference>
<evidence type="ECO:0000256" key="9">
    <source>
        <dbReference type="RuleBase" id="RU004474"/>
    </source>
</evidence>
<dbReference type="Proteomes" id="UP000219020">
    <property type="component" value="Unassembled WGS sequence"/>
</dbReference>
<dbReference type="GO" id="GO:0005829">
    <property type="term" value="C:cytosol"/>
    <property type="evidence" value="ECO:0007669"/>
    <property type="project" value="TreeGrafter"/>
</dbReference>
<dbReference type="PANTHER" id="PTHR48069">
    <property type="entry name" value="DIHYDROFOLATE REDUCTASE"/>
    <property type="match status" value="1"/>
</dbReference>
<dbReference type="UniPathway" id="UPA00077">
    <property type="reaction ID" value="UER00158"/>
</dbReference>
<evidence type="ECO:0000256" key="7">
    <source>
        <dbReference type="ARBA" id="ARBA00025067"/>
    </source>
</evidence>
<dbReference type="EC" id="1.5.1.3" evidence="3 8"/>
<evidence type="ECO:0000256" key="3">
    <source>
        <dbReference type="ARBA" id="ARBA00012856"/>
    </source>
</evidence>
<dbReference type="PROSITE" id="PS00075">
    <property type="entry name" value="DHFR_1"/>
    <property type="match status" value="1"/>
</dbReference>
<gene>
    <name evidence="11" type="ORF">BTN49_2192</name>
</gene>
<protein>
    <recommendedName>
        <fullName evidence="3 8">Dihydrofolate reductase</fullName>
        <ecNumber evidence="3 8">1.5.1.3</ecNumber>
    </recommendedName>
</protein>
<keyword evidence="4 8" id="KW-0554">One-carbon metabolism</keyword>
<dbReference type="InterPro" id="IPR012259">
    <property type="entry name" value="DHFR"/>
</dbReference>
<dbReference type="GO" id="GO:0046654">
    <property type="term" value="P:tetrahydrofolate biosynthetic process"/>
    <property type="evidence" value="ECO:0007669"/>
    <property type="project" value="UniProtKB-UniPathway"/>
</dbReference>
<evidence type="ECO:0000256" key="4">
    <source>
        <dbReference type="ARBA" id="ARBA00022563"/>
    </source>
</evidence>
<dbReference type="GO" id="GO:0070401">
    <property type="term" value="F:NADP+ binding"/>
    <property type="evidence" value="ECO:0007669"/>
    <property type="project" value="UniProtKB-ARBA"/>
</dbReference>
<keyword evidence="12" id="KW-1185">Reference proteome</keyword>
<evidence type="ECO:0000256" key="2">
    <source>
        <dbReference type="ARBA" id="ARBA00009539"/>
    </source>
</evidence>
<dbReference type="PIRSF" id="PIRSF000194">
    <property type="entry name" value="DHFR"/>
    <property type="match status" value="1"/>
</dbReference>
<dbReference type="GO" id="GO:0046655">
    <property type="term" value="P:folic acid metabolic process"/>
    <property type="evidence" value="ECO:0007669"/>
    <property type="project" value="TreeGrafter"/>
</dbReference>
<dbReference type="PROSITE" id="PS51330">
    <property type="entry name" value="DHFR_2"/>
    <property type="match status" value="1"/>
</dbReference>
<dbReference type="GeneID" id="66952048"/>
<dbReference type="NCBIfam" id="NF008037">
    <property type="entry name" value="PRK10769.1"/>
    <property type="match status" value="1"/>
</dbReference>
<organism evidence="11 12">
    <name type="scientific">Candidatus Enterovibrio escicola</name>
    <dbReference type="NCBI Taxonomy" id="1927127"/>
    <lineage>
        <taxon>Bacteria</taxon>
        <taxon>Pseudomonadati</taxon>
        <taxon>Pseudomonadota</taxon>
        <taxon>Gammaproteobacteria</taxon>
        <taxon>Vibrionales</taxon>
        <taxon>Vibrionaceae</taxon>
        <taxon>Enterovibrio</taxon>
    </lineage>
</organism>
<accession>A0A2A5T1T1</accession>
<dbReference type="EMBL" id="NBYY01000025">
    <property type="protein sequence ID" value="PCS22125.1"/>
    <property type="molecule type" value="Genomic_DNA"/>
</dbReference>
<reference evidence="12" key="1">
    <citation type="submission" date="2017-04" db="EMBL/GenBank/DDBJ databases">
        <title>Genome evolution of the luminous symbionts of deep sea anglerfish.</title>
        <authorList>
            <person name="Hendry T.A."/>
        </authorList>
    </citation>
    <scope>NUCLEOTIDE SEQUENCE [LARGE SCALE GENOMIC DNA]</scope>
</reference>
<dbReference type="InterPro" id="IPR017925">
    <property type="entry name" value="DHFR_CS"/>
</dbReference>
<evidence type="ECO:0000256" key="6">
    <source>
        <dbReference type="ARBA" id="ARBA00023002"/>
    </source>
</evidence>
<comment type="catalytic activity">
    <reaction evidence="8">
        <text>(6S)-5,6,7,8-tetrahydrofolate + NADP(+) = 7,8-dihydrofolate + NADPH + H(+)</text>
        <dbReference type="Rhea" id="RHEA:15009"/>
        <dbReference type="ChEBI" id="CHEBI:15378"/>
        <dbReference type="ChEBI" id="CHEBI:57451"/>
        <dbReference type="ChEBI" id="CHEBI:57453"/>
        <dbReference type="ChEBI" id="CHEBI:57783"/>
        <dbReference type="ChEBI" id="CHEBI:58349"/>
        <dbReference type="EC" id="1.5.1.3"/>
    </reaction>
</comment>
<dbReference type="InterPro" id="IPR001796">
    <property type="entry name" value="DHFR_dom"/>
</dbReference>